<accession>A0AA47MLP9</accession>
<organism evidence="1 2">
    <name type="scientific">Merluccius polli</name>
    <name type="common">Benguela hake</name>
    <name type="synonym">Merluccius cadenati</name>
    <dbReference type="NCBI Taxonomy" id="89951"/>
    <lineage>
        <taxon>Eukaryota</taxon>
        <taxon>Metazoa</taxon>
        <taxon>Chordata</taxon>
        <taxon>Craniata</taxon>
        <taxon>Vertebrata</taxon>
        <taxon>Euteleostomi</taxon>
        <taxon>Actinopterygii</taxon>
        <taxon>Neopterygii</taxon>
        <taxon>Teleostei</taxon>
        <taxon>Neoteleostei</taxon>
        <taxon>Acanthomorphata</taxon>
        <taxon>Zeiogadaria</taxon>
        <taxon>Gadariae</taxon>
        <taxon>Gadiformes</taxon>
        <taxon>Gadoidei</taxon>
        <taxon>Merlucciidae</taxon>
        <taxon>Merluccius</taxon>
    </lineage>
</organism>
<keyword evidence="2" id="KW-1185">Reference proteome</keyword>
<dbReference type="AlphaFoldDB" id="A0AA47MLP9"/>
<reference evidence="1" key="1">
    <citation type="journal article" date="2023" name="Front. Mar. Sci.">
        <title>A new Merluccius polli reference genome to investigate the effects of global change in West African waters.</title>
        <authorList>
            <person name="Mateo J.L."/>
            <person name="Blanco-Fernandez C."/>
            <person name="Garcia-Vazquez E."/>
            <person name="Machado-Schiaffino G."/>
        </authorList>
    </citation>
    <scope>NUCLEOTIDE SEQUENCE</scope>
    <source>
        <strain evidence="1">C29</strain>
        <tissue evidence="1">Fin</tissue>
    </source>
</reference>
<sequence>MAVCRGGTAFWVGCVKSNGNRQPIKNRHCSLTQAVVWQWVGQTRPLNSASRALSPPHGLRYQTAKQPVLSHPFLPASQPHKAGCLEEKWEDSVSVCVLVRAREPGDQPTLVEIPLLGQAKLGELLTSGAPRPTELPFTLTTVDGSQKDDISVVLRAGGLARNKDKGDDKREHSTFRHLFRVERCPAPFVNGSLFYCFHCPGTEPTARVIRRHAVGLESKPLEHPLSLSTFLCSQAERAEGNIDVGGGEEEEKLALMYERLRIELPNFFQMNHDYSMYSSDVEFVNGLINAHTRGRLAYQLGLSVWRLLCLCYYAEARLEVLKLTKHMEDGTVKARWRVHGLPFHSLLRHFYRKDKSLLYRSYDAFSTFYIGHDGLIRCHKVEKVMEAQPPLLPRVGSLLAGALVALGVQEHRPALNLLPLFFSSRRQGQN</sequence>
<protein>
    <submittedName>
        <fullName evidence="1">Uncharacterized protein</fullName>
    </submittedName>
</protein>
<dbReference type="Proteomes" id="UP001174136">
    <property type="component" value="Unassembled WGS sequence"/>
</dbReference>
<name>A0AA47MLP9_MERPO</name>
<evidence type="ECO:0000313" key="2">
    <source>
        <dbReference type="Proteomes" id="UP001174136"/>
    </source>
</evidence>
<gene>
    <name evidence="1" type="ORF">N1851_019880</name>
</gene>
<dbReference type="EMBL" id="JAOPHQ010003697">
    <property type="protein sequence ID" value="KAK0142359.1"/>
    <property type="molecule type" value="Genomic_DNA"/>
</dbReference>
<dbReference type="PANTHER" id="PTHR31094:SF2">
    <property type="entry name" value="RIKEN CDNA 2310061I04 GENE"/>
    <property type="match status" value="1"/>
</dbReference>
<dbReference type="Pfam" id="PF10184">
    <property type="entry name" value="DUF2358"/>
    <property type="match status" value="1"/>
</dbReference>
<evidence type="ECO:0000313" key="1">
    <source>
        <dbReference type="EMBL" id="KAK0142359.1"/>
    </source>
</evidence>
<comment type="caution">
    <text evidence="1">The sequence shown here is derived from an EMBL/GenBank/DDBJ whole genome shotgun (WGS) entry which is preliminary data.</text>
</comment>
<proteinExistence type="predicted"/>
<dbReference type="InterPro" id="IPR018790">
    <property type="entry name" value="DUF2358"/>
</dbReference>
<dbReference type="PANTHER" id="PTHR31094">
    <property type="entry name" value="RIKEN CDNA 2310061I04 GENE"/>
    <property type="match status" value="1"/>
</dbReference>